<dbReference type="Proteomes" id="UP000724672">
    <property type="component" value="Unassembled WGS sequence"/>
</dbReference>
<protein>
    <submittedName>
        <fullName evidence="1">Uncharacterized protein</fullName>
    </submittedName>
</protein>
<sequence>MIKYKVVAVAYRDVEETIIKRICKNSIKDINSIDDLDSTDEFCTRGFNMNNRICIYLNWFRDEFKKKLEENYKIALMEMPFKEGVHRSEFLDLLDEEYGEEVLVLGKVDV</sequence>
<accession>A0A942UV67</accession>
<name>A0A942UV67_9FIRM</name>
<dbReference type="AlphaFoldDB" id="A0A942UV67"/>
<gene>
    <name evidence="1" type="ORF">GOQ27_03325</name>
</gene>
<dbReference type="EMBL" id="WSFT01000016">
    <property type="protein sequence ID" value="MBS4537476.1"/>
    <property type="molecule type" value="Genomic_DNA"/>
</dbReference>
<dbReference type="RefSeq" id="WP_203365400.1">
    <property type="nucleotide sequence ID" value="NZ_WSFT01000016.1"/>
</dbReference>
<keyword evidence="2" id="KW-1185">Reference proteome</keyword>
<evidence type="ECO:0000313" key="2">
    <source>
        <dbReference type="Proteomes" id="UP000724672"/>
    </source>
</evidence>
<reference evidence="1" key="1">
    <citation type="submission" date="2019-12" db="EMBL/GenBank/DDBJ databases">
        <title>Clostridiaceae gen. nov. sp. nov., isolated from sediment in Xinjiang, China.</title>
        <authorList>
            <person name="Zhang R."/>
        </authorList>
    </citation>
    <scope>NUCLEOTIDE SEQUENCE</scope>
    <source>
        <strain evidence="1">D2Q-11</strain>
    </source>
</reference>
<organism evidence="1 2">
    <name type="scientific">Anaeromonas frigoriresistens</name>
    <dbReference type="NCBI Taxonomy" id="2683708"/>
    <lineage>
        <taxon>Bacteria</taxon>
        <taxon>Bacillati</taxon>
        <taxon>Bacillota</taxon>
        <taxon>Tissierellia</taxon>
        <taxon>Tissierellales</taxon>
        <taxon>Thermohalobacteraceae</taxon>
        <taxon>Anaeromonas</taxon>
    </lineage>
</organism>
<comment type="caution">
    <text evidence="1">The sequence shown here is derived from an EMBL/GenBank/DDBJ whole genome shotgun (WGS) entry which is preliminary data.</text>
</comment>
<evidence type="ECO:0000313" key="1">
    <source>
        <dbReference type="EMBL" id="MBS4537476.1"/>
    </source>
</evidence>
<proteinExistence type="predicted"/>